<sequence length="67" mass="7717">MSKSIQCPNCKNFNVSERKITCKAFKKGIPSAIIAGRFDHTQQFEGDNGIRFDPREKIEIDEEIEQE</sequence>
<comment type="caution">
    <text evidence="1">The sequence shown here is derived from an EMBL/GenBank/DDBJ whole genome shotgun (WGS) entry which is preliminary data.</text>
</comment>
<dbReference type="AlphaFoldDB" id="A0A0F9EHK9"/>
<reference evidence="1" key="1">
    <citation type="journal article" date="2015" name="Nature">
        <title>Complex archaea that bridge the gap between prokaryotes and eukaryotes.</title>
        <authorList>
            <person name="Spang A."/>
            <person name="Saw J.H."/>
            <person name="Jorgensen S.L."/>
            <person name="Zaremba-Niedzwiedzka K."/>
            <person name="Martijn J."/>
            <person name="Lind A.E."/>
            <person name="van Eijk R."/>
            <person name="Schleper C."/>
            <person name="Guy L."/>
            <person name="Ettema T.J."/>
        </authorList>
    </citation>
    <scope>NUCLEOTIDE SEQUENCE</scope>
</reference>
<organism evidence="1">
    <name type="scientific">marine sediment metagenome</name>
    <dbReference type="NCBI Taxonomy" id="412755"/>
    <lineage>
        <taxon>unclassified sequences</taxon>
        <taxon>metagenomes</taxon>
        <taxon>ecological metagenomes</taxon>
    </lineage>
</organism>
<protein>
    <submittedName>
        <fullName evidence="1">Uncharacterized protein</fullName>
    </submittedName>
</protein>
<accession>A0A0F9EHK9</accession>
<gene>
    <name evidence="1" type="ORF">LCGC14_2366360</name>
</gene>
<name>A0A0F9EHK9_9ZZZZ</name>
<evidence type="ECO:0000313" key="1">
    <source>
        <dbReference type="EMBL" id="KKL44370.1"/>
    </source>
</evidence>
<dbReference type="EMBL" id="LAZR01034783">
    <property type="protein sequence ID" value="KKL44370.1"/>
    <property type="molecule type" value="Genomic_DNA"/>
</dbReference>
<proteinExistence type="predicted"/>